<reference evidence="1 2" key="1">
    <citation type="submission" date="2012-09" db="EMBL/GenBank/DDBJ databases">
        <title>The Genome Sequence of Bacteroides oleiciplenus YIT 12058.</title>
        <authorList>
            <consortium name="The Broad Institute Genome Sequencing Platform"/>
            <person name="Earl A."/>
            <person name="Ward D."/>
            <person name="Feldgarden M."/>
            <person name="Gevers D."/>
            <person name="Morotomi M."/>
            <person name="Walker B."/>
            <person name="Young S.K."/>
            <person name="Zeng Q."/>
            <person name="Gargeya S."/>
            <person name="Fitzgerald M."/>
            <person name="Haas B."/>
            <person name="Abouelleil A."/>
            <person name="Alvarado L."/>
            <person name="Arachchi H.M."/>
            <person name="Berlin A.M."/>
            <person name="Chapman S.B."/>
            <person name="Goldberg J."/>
            <person name="Griggs A."/>
            <person name="Gujja S."/>
            <person name="Hansen M."/>
            <person name="Howarth C."/>
            <person name="Imamovic A."/>
            <person name="Larimer J."/>
            <person name="McCowen C."/>
            <person name="Montmayeur A."/>
            <person name="Murphy C."/>
            <person name="Neiman D."/>
            <person name="Pearson M."/>
            <person name="Priest M."/>
            <person name="Roberts A."/>
            <person name="Saif S."/>
            <person name="Shea T."/>
            <person name="Sisk P."/>
            <person name="Sykes S."/>
            <person name="Wortman J."/>
            <person name="Nusbaum C."/>
            <person name="Birren B."/>
        </authorList>
    </citation>
    <scope>NUCLEOTIDE SEQUENCE [LARGE SCALE GENOMIC DNA]</scope>
    <source>
        <strain evidence="1 2">YIT 12058</strain>
    </source>
</reference>
<keyword evidence="2" id="KW-1185">Reference proteome</keyword>
<protein>
    <submittedName>
        <fullName evidence="1">Uncharacterized protein</fullName>
    </submittedName>
</protein>
<dbReference type="AlphaFoldDB" id="K9ET03"/>
<name>K9ET03_9BACE</name>
<organism evidence="1 2">
    <name type="scientific">Bacteroides oleiciplenus YIT 12058</name>
    <dbReference type="NCBI Taxonomy" id="742727"/>
    <lineage>
        <taxon>Bacteria</taxon>
        <taxon>Pseudomonadati</taxon>
        <taxon>Bacteroidota</taxon>
        <taxon>Bacteroidia</taxon>
        <taxon>Bacteroidales</taxon>
        <taxon>Bacteroidaceae</taxon>
        <taxon>Bacteroides</taxon>
    </lineage>
</organism>
<dbReference type="EMBL" id="ADLF01000002">
    <property type="protein sequence ID" value="EKU92295.1"/>
    <property type="molecule type" value="Genomic_DNA"/>
</dbReference>
<gene>
    <name evidence="1" type="ORF">HMPREF9447_00745</name>
</gene>
<proteinExistence type="predicted"/>
<sequence length="58" mass="6755">MKIHTGMLFDCFLKHSQNQNSQKKYSDNLFYQDCSYTIEATSKDKKLLLIIGSHDTKP</sequence>
<evidence type="ECO:0000313" key="2">
    <source>
        <dbReference type="Proteomes" id="UP000009872"/>
    </source>
</evidence>
<dbReference type="Proteomes" id="UP000009872">
    <property type="component" value="Unassembled WGS sequence"/>
</dbReference>
<accession>K9ET03</accession>
<dbReference type="HOGENOM" id="CLU_2969862_0_0_10"/>
<comment type="caution">
    <text evidence="1">The sequence shown here is derived from an EMBL/GenBank/DDBJ whole genome shotgun (WGS) entry which is preliminary data.</text>
</comment>
<evidence type="ECO:0000313" key="1">
    <source>
        <dbReference type="EMBL" id="EKU92295.1"/>
    </source>
</evidence>